<gene>
    <name evidence="2" type="ORF">UFOPK2373_00026</name>
</gene>
<keyword evidence="1" id="KW-0812">Transmembrane</keyword>
<dbReference type="AlphaFoldDB" id="A0A6J6MVB1"/>
<keyword evidence="1" id="KW-0472">Membrane</keyword>
<feature type="transmembrane region" description="Helical" evidence="1">
    <location>
        <begin position="12"/>
        <end position="34"/>
    </location>
</feature>
<evidence type="ECO:0000256" key="1">
    <source>
        <dbReference type="SAM" id="Phobius"/>
    </source>
</evidence>
<keyword evidence="1" id="KW-1133">Transmembrane helix</keyword>
<proteinExistence type="predicted"/>
<reference evidence="2" key="1">
    <citation type="submission" date="2020-05" db="EMBL/GenBank/DDBJ databases">
        <authorList>
            <person name="Chiriac C."/>
            <person name="Salcher M."/>
            <person name="Ghai R."/>
            <person name="Kavagutti S V."/>
        </authorList>
    </citation>
    <scope>NUCLEOTIDE SEQUENCE</scope>
</reference>
<organism evidence="2">
    <name type="scientific">freshwater metagenome</name>
    <dbReference type="NCBI Taxonomy" id="449393"/>
    <lineage>
        <taxon>unclassified sequences</taxon>
        <taxon>metagenomes</taxon>
        <taxon>ecological metagenomes</taxon>
    </lineage>
</organism>
<accession>A0A6J6MVB1</accession>
<evidence type="ECO:0000313" key="2">
    <source>
        <dbReference type="EMBL" id="CAB4677752.1"/>
    </source>
</evidence>
<protein>
    <submittedName>
        <fullName evidence="2">Unannotated protein</fullName>
    </submittedName>
</protein>
<name>A0A6J6MVB1_9ZZZZ</name>
<sequence length="117" mass="12965">MKFLRDEQGNALLEGVGFAAVAFGLLLTLGMNALNLEREALALQSIARNSLRYYSMHPDKDIEGVVASFQRESILASQTIQIIFSCSNQDCITKGNLLWLELRTDELEAKAFGVIVE</sequence>
<dbReference type="EMBL" id="CAEZXL010000002">
    <property type="protein sequence ID" value="CAB4677752.1"/>
    <property type="molecule type" value="Genomic_DNA"/>
</dbReference>